<reference evidence="1" key="1">
    <citation type="submission" date="2022-07" db="EMBL/GenBank/DDBJ databases">
        <title>Genome Sequence of Lecanicillium saksenae.</title>
        <authorList>
            <person name="Buettner E."/>
        </authorList>
    </citation>
    <scope>NUCLEOTIDE SEQUENCE</scope>
    <source>
        <strain evidence="1">VT-O1</strain>
    </source>
</reference>
<evidence type="ECO:0000313" key="2">
    <source>
        <dbReference type="Proteomes" id="UP001148737"/>
    </source>
</evidence>
<evidence type="ECO:0000313" key="1">
    <source>
        <dbReference type="EMBL" id="KAJ3498604.1"/>
    </source>
</evidence>
<accession>A0ACC1R6R9</accession>
<dbReference type="Proteomes" id="UP001148737">
    <property type="component" value="Unassembled WGS sequence"/>
</dbReference>
<protein>
    <submittedName>
        <fullName evidence="1">Uncharacterized protein</fullName>
    </submittedName>
</protein>
<organism evidence="1 2">
    <name type="scientific">Lecanicillium saksenae</name>
    <dbReference type="NCBI Taxonomy" id="468837"/>
    <lineage>
        <taxon>Eukaryota</taxon>
        <taxon>Fungi</taxon>
        <taxon>Dikarya</taxon>
        <taxon>Ascomycota</taxon>
        <taxon>Pezizomycotina</taxon>
        <taxon>Sordariomycetes</taxon>
        <taxon>Hypocreomycetidae</taxon>
        <taxon>Hypocreales</taxon>
        <taxon>Cordycipitaceae</taxon>
        <taxon>Lecanicillium</taxon>
    </lineage>
</organism>
<comment type="caution">
    <text evidence="1">The sequence shown here is derived from an EMBL/GenBank/DDBJ whole genome shotgun (WGS) entry which is preliminary data.</text>
</comment>
<keyword evidence="2" id="KW-1185">Reference proteome</keyword>
<sequence>MRGVATLEGDMPDRGRDSHTSQLSGSRTNRTTHESCDMRDENVESGQGSSHTQLSDGDQSFSVSLPDSSRNSSGSENLTMDKVSRSLVPFDFSPDWISPEWEALCNNAAESANSNHQRRDGPLPMSSPALTQAHQDDNYDGLTLNDHSMTDGSLCNIEQEASLVIEDAPEELLFDAVVDPLDQHPLEHHRSSISQVGSVNHHMGGRCSCLNIMVNALETLGAQCASSQAADELLMHVGVMATRCDAVLGCTKCNICEENSMLLASVTQQLSIAAKELARVTLATSGRIEPGKAVSGTIIWFGRYKIAIPCVRLQIVYSTILLHLNHLHGITQSIKSRVRVETAAWRQITSTSAQIETAITSVKSCL</sequence>
<proteinExistence type="predicted"/>
<dbReference type="EMBL" id="JANAKD010000042">
    <property type="protein sequence ID" value="KAJ3498604.1"/>
    <property type="molecule type" value="Genomic_DNA"/>
</dbReference>
<name>A0ACC1R6R9_9HYPO</name>
<gene>
    <name evidence="1" type="ORF">NLG97_g980</name>
</gene>